<comment type="caution">
    <text evidence="1">The sequence shown here is derived from an EMBL/GenBank/DDBJ whole genome shotgun (WGS) entry which is preliminary data.</text>
</comment>
<evidence type="ECO:0000313" key="2">
    <source>
        <dbReference type="Proteomes" id="UP000292927"/>
    </source>
</evidence>
<gene>
    <name evidence="1" type="ORF">EV209_0210</name>
</gene>
<dbReference type="EMBL" id="SGXF01000001">
    <property type="protein sequence ID" value="RZT02105.1"/>
    <property type="molecule type" value="Genomic_DNA"/>
</dbReference>
<organism evidence="1 2">
    <name type="scientific">Cuneatibacter caecimuris</name>
    <dbReference type="NCBI Taxonomy" id="1796618"/>
    <lineage>
        <taxon>Bacteria</taxon>
        <taxon>Bacillati</taxon>
        <taxon>Bacillota</taxon>
        <taxon>Clostridia</taxon>
        <taxon>Lachnospirales</taxon>
        <taxon>Lachnospiraceae</taxon>
        <taxon>Cuneatibacter</taxon>
    </lineage>
</organism>
<protein>
    <submittedName>
        <fullName evidence="1">Uncharacterized protein</fullName>
    </submittedName>
</protein>
<proteinExistence type="predicted"/>
<dbReference type="RefSeq" id="WP_130432194.1">
    <property type="nucleotide sequence ID" value="NZ_SGXF01000001.1"/>
</dbReference>
<evidence type="ECO:0000313" key="1">
    <source>
        <dbReference type="EMBL" id="RZT02105.1"/>
    </source>
</evidence>
<accession>A0A4Q7PNQ7</accession>
<dbReference type="Proteomes" id="UP000292927">
    <property type="component" value="Unassembled WGS sequence"/>
</dbReference>
<keyword evidence="2" id="KW-1185">Reference proteome</keyword>
<sequence>MKRTEIRQQITESAGKIKNNIILNEILQISELMRRTMDEKEYMEVSEPEWDKRVLIRAVLNMDDPRRIRNLRAIADGMERQSRGICKT</sequence>
<name>A0A4Q7PNQ7_9FIRM</name>
<dbReference type="AlphaFoldDB" id="A0A4Q7PNQ7"/>
<reference evidence="1 2" key="1">
    <citation type="submission" date="2019-02" db="EMBL/GenBank/DDBJ databases">
        <title>Genomic Encyclopedia of Type Strains, Phase IV (KMG-IV): sequencing the most valuable type-strain genomes for metagenomic binning, comparative biology and taxonomic classification.</title>
        <authorList>
            <person name="Goeker M."/>
        </authorList>
    </citation>
    <scope>NUCLEOTIDE SEQUENCE [LARGE SCALE GENOMIC DNA]</scope>
    <source>
        <strain evidence="1 2">DSM 29486</strain>
    </source>
</reference>